<dbReference type="Proteomes" id="UP000244755">
    <property type="component" value="Chromosome 1"/>
</dbReference>
<reference evidence="5 6" key="1">
    <citation type="submission" date="2018-04" db="EMBL/GenBank/DDBJ databases">
        <title>Methylobacterium sp. PR1016A genome.</title>
        <authorList>
            <person name="Park W."/>
        </authorList>
    </citation>
    <scope>NUCLEOTIDE SEQUENCE [LARGE SCALE GENOMIC DNA]</scope>
    <source>
        <strain evidence="5 6">PR1016A</strain>
    </source>
</reference>
<dbReference type="EMBL" id="CP028843">
    <property type="protein sequence ID" value="AWB25079.1"/>
    <property type="molecule type" value="Genomic_DNA"/>
</dbReference>
<accession>A0A2R4WU65</accession>
<keyword evidence="6" id="KW-1185">Reference proteome</keyword>
<dbReference type="InterPro" id="IPR050204">
    <property type="entry name" value="AraC_XylS_family_regulators"/>
</dbReference>
<keyword evidence="2" id="KW-0238">DNA-binding</keyword>
<dbReference type="PRINTS" id="PR00032">
    <property type="entry name" value="HTHARAC"/>
</dbReference>
<dbReference type="Pfam" id="PF14525">
    <property type="entry name" value="AraC_binding_2"/>
    <property type="match status" value="1"/>
</dbReference>
<dbReference type="InterPro" id="IPR009057">
    <property type="entry name" value="Homeodomain-like_sf"/>
</dbReference>
<evidence type="ECO:0000259" key="4">
    <source>
        <dbReference type="PROSITE" id="PS01124"/>
    </source>
</evidence>
<keyword evidence="3" id="KW-0804">Transcription</keyword>
<proteinExistence type="predicted"/>
<organism evidence="5 6">
    <name type="scientific">Methylobacterium currus</name>
    <dbReference type="NCBI Taxonomy" id="2051553"/>
    <lineage>
        <taxon>Bacteria</taxon>
        <taxon>Pseudomonadati</taxon>
        <taxon>Pseudomonadota</taxon>
        <taxon>Alphaproteobacteria</taxon>
        <taxon>Hyphomicrobiales</taxon>
        <taxon>Methylobacteriaceae</taxon>
        <taxon>Methylobacterium</taxon>
    </lineage>
</organism>
<dbReference type="KEGG" id="mee:DA075_24495"/>
<dbReference type="SMART" id="SM00342">
    <property type="entry name" value="HTH_ARAC"/>
    <property type="match status" value="1"/>
</dbReference>
<dbReference type="OrthoDB" id="7904253at2"/>
<dbReference type="Pfam" id="PF12833">
    <property type="entry name" value="HTH_18"/>
    <property type="match status" value="1"/>
</dbReference>
<sequence>MRGPNLRLEGTTFGPRTISAWREAVAPFWDVEIRKEDTPDFRGRSEVYHLGNAIIGLTAASGLRNERSRRLVARMGVDHVAAQLRMEGQATIRAAGDEAPIGPGDVALLDLSQPLLLDSTDYRAITVIIPRGLFPEGGARLGEAHGTVLRARNPFGALVSDHLRSLGRNVAHFTPAEARVAAQATACLLSAAAGTTIETDPIGRSSERAPALLAIRSHIDVEIGSADLSVEQICRRFGVSRSALYRLFAPLGGVIEYIRRRRLARAYRDLAERSGPAARISEIAYRYGYGSPASFTTAFRAEFGVSPADVKAGARAEGASPERRGLPELSGTGWDGFYDWVLTLDA</sequence>
<name>A0A2R4WU65_9HYPH</name>
<feature type="domain" description="HTH araC/xylS-type" evidence="4">
    <location>
        <begin position="213"/>
        <end position="313"/>
    </location>
</feature>
<dbReference type="InterPro" id="IPR018060">
    <property type="entry name" value="HTH_AraC"/>
</dbReference>
<dbReference type="Gene3D" id="1.10.10.60">
    <property type="entry name" value="Homeodomain-like"/>
    <property type="match status" value="1"/>
</dbReference>
<dbReference type="GO" id="GO:0003700">
    <property type="term" value="F:DNA-binding transcription factor activity"/>
    <property type="evidence" value="ECO:0007669"/>
    <property type="project" value="InterPro"/>
</dbReference>
<dbReference type="PANTHER" id="PTHR46796">
    <property type="entry name" value="HTH-TYPE TRANSCRIPTIONAL ACTIVATOR RHAS-RELATED"/>
    <property type="match status" value="1"/>
</dbReference>
<evidence type="ECO:0000256" key="3">
    <source>
        <dbReference type="ARBA" id="ARBA00023163"/>
    </source>
</evidence>
<keyword evidence="1" id="KW-0805">Transcription regulation</keyword>
<evidence type="ECO:0000313" key="6">
    <source>
        <dbReference type="Proteomes" id="UP000244755"/>
    </source>
</evidence>
<evidence type="ECO:0000256" key="1">
    <source>
        <dbReference type="ARBA" id="ARBA00023015"/>
    </source>
</evidence>
<dbReference type="AlphaFoldDB" id="A0A2R4WU65"/>
<dbReference type="InterPro" id="IPR035418">
    <property type="entry name" value="AraC-bd_2"/>
</dbReference>
<dbReference type="GO" id="GO:0043565">
    <property type="term" value="F:sequence-specific DNA binding"/>
    <property type="evidence" value="ECO:0007669"/>
    <property type="project" value="InterPro"/>
</dbReference>
<dbReference type="PROSITE" id="PS01124">
    <property type="entry name" value="HTH_ARAC_FAMILY_2"/>
    <property type="match status" value="1"/>
</dbReference>
<gene>
    <name evidence="5" type="ORF">DA075_24495</name>
</gene>
<dbReference type="PANTHER" id="PTHR46796:SF6">
    <property type="entry name" value="ARAC SUBFAMILY"/>
    <property type="match status" value="1"/>
</dbReference>
<dbReference type="SUPFAM" id="SSF46689">
    <property type="entry name" value="Homeodomain-like"/>
    <property type="match status" value="2"/>
</dbReference>
<evidence type="ECO:0000313" key="5">
    <source>
        <dbReference type="EMBL" id="AWB25079.1"/>
    </source>
</evidence>
<evidence type="ECO:0000256" key="2">
    <source>
        <dbReference type="ARBA" id="ARBA00023125"/>
    </source>
</evidence>
<dbReference type="InterPro" id="IPR020449">
    <property type="entry name" value="Tscrpt_reg_AraC-type_HTH"/>
</dbReference>
<protein>
    <submittedName>
        <fullName evidence="5">AraC family transcriptional regulator</fullName>
    </submittedName>
</protein>